<name>A0A673A3E4_9TELE</name>
<dbReference type="Ensembl" id="ENSSORT00005024719.1">
    <property type="protein sequence ID" value="ENSSORP00005024010.1"/>
    <property type="gene ID" value="ENSSORG00005011593.1"/>
</dbReference>
<protein>
    <submittedName>
        <fullName evidence="2">Uncharacterized protein</fullName>
    </submittedName>
</protein>
<evidence type="ECO:0000313" key="2">
    <source>
        <dbReference type="Ensembl" id="ENSSORP00005024010.1"/>
    </source>
</evidence>
<evidence type="ECO:0000313" key="3">
    <source>
        <dbReference type="Proteomes" id="UP000472271"/>
    </source>
</evidence>
<evidence type="ECO:0000256" key="1">
    <source>
        <dbReference type="SAM" id="Phobius"/>
    </source>
</evidence>
<reference evidence="2" key="2">
    <citation type="submission" date="2025-08" db="UniProtKB">
        <authorList>
            <consortium name="Ensembl"/>
        </authorList>
    </citation>
    <scope>IDENTIFICATION</scope>
</reference>
<dbReference type="AlphaFoldDB" id="A0A673A3E4"/>
<proteinExistence type="predicted"/>
<dbReference type="InParanoid" id="A0A673A3E4"/>
<reference evidence="2" key="3">
    <citation type="submission" date="2025-09" db="UniProtKB">
        <authorList>
            <consortium name="Ensembl"/>
        </authorList>
    </citation>
    <scope>IDENTIFICATION</scope>
</reference>
<dbReference type="Proteomes" id="UP000472271">
    <property type="component" value="Chromosome 4"/>
</dbReference>
<keyword evidence="1" id="KW-1133">Transmembrane helix</keyword>
<accession>A0A673A3E4</accession>
<feature type="transmembrane region" description="Helical" evidence="1">
    <location>
        <begin position="41"/>
        <end position="58"/>
    </location>
</feature>
<keyword evidence="1" id="KW-0812">Transmembrane</keyword>
<keyword evidence="3" id="KW-1185">Reference proteome</keyword>
<organism evidence="2 3">
    <name type="scientific">Sphaeramia orbicularis</name>
    <name type="common">orbiculate cardinalfish</name>
    <dbReference type="NCBI Taxonomy" id="375764"/>
    <lineage>
        <taxon>Eukaryota</taxon>
        <taxon>Metazoa</taxon>
        <taxon>Chordata</taxon>
        <taxon>Craniata</taxon>
        <taxon>Vertebrata</taxon>
        <taxon>Euteleostomi</taxon>
        <taxon>Actinopterygii</taxon>
        <taxon>Neopterygii</taxon>
        <taxon>Teleostei</taxon>
        <taxon>Neoteleostei</taxon>
        <taxon>Acanthomorphata</taxon>
        <taxon>Gobiaria</taxon>
        <taxon>Kurtiformes</taxon>
        <taxon>Apogonoidei</taxon>
        <taxon>Apogonidae</taxon>
        <taxon>Apogoninae</taxon>
        <taxon>Sphaeramia</taxon>
    </lineage>
</organism>
<keyword evidence="1" id="KW-0472">Membrane</keyword>
<sequence length="121" mass="13680">MNYGKRRLGTKLLNSILSFLYIIAGDEKPPIKHGGSDLVRGKQFFFFFFCIYSVYLSLKDTSLKKSVNTNINLHCLFPVGLVGEEKSIHMKVYWTLPCCGGGAVLVDEQENQTKTEPIQPF</sequence>
<reference evidence="2" key="1">
    <citation type="submission" date="2019-06" db="EMBL/GenBank/DDBJ databases">
        <authorList>
            <consortium name="Wellcome Sanger Institute Data Sharing"/>
        </authorList>
    </citation>
    <scope>NUCLEOTIDE SEQUENCE [LARGE SCALE GENOMIC DNA]</scope>
</reference>